<accession>A0A1N7KXU5</accession>
<dbReference type="EMBL" id="FTOC01000023">
    <property type="protein sequence ID" value="SIS66452.1"/>
    <property type="molecule type" value="Genomic_DNA"/>
</dbReference>
<feature type="domain" description="N-acetyltransferase" evidence="2">
    <location>
        <begin position="21"/>
        <end position="187"/>
    </location>
</feature>
<evidence type="ECO:0000259" key="2">
    <source>
        <dbReference type="PROSITE" id="PS51186"/>
    </source>
</evidence>
<reference evidence="4" key="1">
    <citation type="submission" date="2017-01" db="EMBL/GenBank/DDBJ databases">
        <authorList>
            <person name="Varghese N."/>
            <person name="Submissions S."/>
        </authorList>
    </citation>
    <scope>NUCLEOTIDE SEQUENCE [LARGE SCALE GENOMIC DNA]</scope>
    <source>
        <strain evidence="4">DSM 23127</strain>
    </source>
</reference>
<sequence>MTRTLREETVRHQPRQESEKASFSLLDLTHISEVRRLQEKVKEEVQQQELLQELTEEELEFVLEARGIVVGVYAKENLIAFRAMMYPKADDPENLGKDLGLDTERVAHQEISCVHPDYQGNGLQKKMGETIMEEFRDERPDLIHVLCTVHPENEASLRDKFHHGMVIVELREKYAGKLRYIMYLPLQETLHVNAEKIISVPIEDIDQQKALLKENYIGYDYSNGKILYGKRDE</sequence>
<proteinExistence type="predicted"/>
<keyword evidence="4" id="KW-1185">Reference proteome</keyword>
<evidence type="ECO:0000313" key="4">
    <source>
        <dbReference type="Proteomes" id="UP000187608"/>
    </source>
</evidence>
<dbReference type="GO" id="GO:0016747">
    <property type="term" value="F:acyltransferase activity, transferring groups other than amino-acyl groups"/>
    <property type="evidence" value="ECO:0007669"/>
    <property type="project" value="InterPro"/>
</dbReference>
<organism evidence="3 4">
    <name type="scientific">Salimicrobium flavidum</name>
    <dbReference type="NCBI Taxonomy" id="570947"/>
    <lineage>
        <taxon>Bacteria</taxon>
        <taxon>Bacillati</taxon>
        <taxon>Bacillota</taxon>
        <taxon>Bacilli</taxon>
        <taxon>Bacillales</taxon>
        <taxon>Bacillaceae</taxon>
        <taxon>Salimicrobium</taxon>
    </lineage>
</organism>
<dbReference type="SUPFAM" id="SSF55729">
    <property type="entry name" value="Acyl-CoA N-acyltransferases (Nat)"/>
    <property type="match status" value="1"/>
</dbReference>
<feature type="coiled-coil region" evidence="1">
    <location>
        <begin position="31"/>
        <end position="60"/>
    </location>
</feature>
<dbReference type="STRING" id="570947.SAMN05421687_1236"/>
<name>A0A1N7KXU5_9BACI</name>
<dbReference type="PROSITE" id="PS51186">
    <property type="entry name" value="GNAT"/>
    <property type="match status" value="1"/>
</dbReference>
<gene>
    <name evidence="3" type="ORF">SAMN05421687_1236</name>
</gene>
<protein>
    <recommendedName>
        <fullName evidence="2">N-acetyltransferase domain-containing protein</fullName>
    </recommendedName>
</protein>
<dbReference type="AlphaFoldDB" id="A0A1N7KXU5"/>
<dbReference type="Proteomes" id="UP000187608">
    <property type="component" value="Unassembled WGS sequence"/>
</dbReference>
<dbReference type="RefSeq" id="WP_076560943.1">
    <property type="nucleotide sequence ID" value="NZ_FTOC01000023.1"/>
</dbReference>
<dbReference type="InterPro" id="IPR016181">
    <property type="entry name" value="Acyl_CoA_acyltransferase"/>
</dbReference>
<dbReference type="Gene3D" id="3.40.630.30">
    <property type="match status" value="1"/>
</dbReference>
<evidence type="ECO:0000256" key="1">
    <source>
        <dbReference type="SAM" id="Coils"/>
    </source>
</evidence>
<keyword evidence="1" id="KW-0175">Coiled coil</keyword>
<dbReference type="OrthoDB" id="8750087at2"/>
<evidence type="ECO:0000313" key="3">
    <source>
        <dbReference type="EMBL" id="SIS66452.1"/>
    </source>
</evidence>
<dbReference type="InterPro" id="IPR000182">
    <property type="entry name" value="GNAT_dom"/>
</dbReference>